<sequence length="339" mass="38801">MKNSIIICVIFYFQSLNAQKIFGKIVNEQKASLTGVNVYFDGTTIGTITDFNGNFSLNYGSKLNAVLVVSSVGFQTEFITDKSNKTELYIVLYPVAQILKEVIVSRDGFSRQEKIKLFREQFLGTTTFGKKATIENEDDIYFEYNKKSNTLTAFSEKPLIINNNALGYTINYELLNFITHFYKLSIRSSDVKKSYYAGVSRFEETDNSSKTLKRRVNSYQGSQLQFFRTLAGNLWNKDNFLLFKGSFQANPKDFFTITDTLDLKKITVAKQIKGLDKMKFVAEFTLLYKKADQSRIIFETTNFYIDQFGNNSNSENILFSGKIIEQKVGDMLPLNYGIN</sequence>
<dbReference type="STRING" id="229205.SAMN05444372_105131"/>
<dbReference type="Gene3D" id="2.60.40.1120">
    <property type="entry name" value="Carboxypeptidase-like, regulatory domain"/>
    <property type="match status" value="1"/>
</dbReference>
<dbReference type="AlphaFoldDB" id="A0A1M5JDE0"/>
<dbReference type="EMBL" id="FQWF01000005">
    <property type="protein sequence ID" value="SHG38309.1"/>
    <property type="molecule type" value="Genomic_DNA"/>
</dbReference>
<dbReference type="Proteomes" id="UP000184020">
    <property type="component" value="Unassembled WGS sequence"/>
</dbReference>
<name>A0A1M5JDE0_9FLAO</name>
<dbReference type="RefSeq" id="WP_073018532.1">
    <property type="nucleotide sequence ID" value="NZ_FQWF01000005.1"/>
</dbReference>
<accession>A0A1M5JDE0</accession>
<keyword evidence="2" id="KW-1185">Reference proteome</keyword>
<organism evidence="1 2">
    <name type="scientific">Flavobacterium micromati</name>
    <dbReference type="NCBI Taxonomy" id="229205"/>
    <lineage>
        <taxon>Bacteria</taxon>
        <taxon>Pseudomonadati</taxon>
        <taxon>Bacteroidota</taxon>
        <taxon>Flavobacteriia</taxon>
        <taxon>Flavobacteriales</taxon>
        <taxon>Flavobacteriaceae</taxon>
        <taxon>Flavobacterium</taxon>
    </lineage>
</organism>
<dbReference type="Pfam" id="PF13715">
    <property type="entry name" value="CarbopepD_reg_2"/>
    <property type="match status" value="1"/>
</dbReference>
<protein>
    <submittedName>
        <fullName evidence="1">CarboxypepD_reg-like domain-containing protein</fullName>
    </submittedName>
</protein>
<dbReference type="SUPFAM" id="SSF49464">
    <property type="entry name" value="Carboxypeptidase regulatory domain-like"/>
    <property type="match status" value="1"/>
</dbReference>
<evidence type="ECO:0000313" key="2">
    <source>
        <dbReference type="Proteomes" id="UP000184020"/>
    </source>
</evidence>
<dbReference type="InterPro" id="IPR008969">
    <property type="entry name" value="CarboxyPept-like_regulatory"/>
</dbReference>
<proteinExistence type="predicted"/>
<gene>
    <name evidence="1" type="ORF">SAMN05444372_105131</name>
</gene>
<dbReference type="OrthoDB" id="1223654at2"/>
<evidence type="ECO:0000313" key="1">
    <source>
        <dbReference type="EMBL" id="SHG38309.1"/>
    </source>
</evidence>
<reference evidence="2" key="1">
    <citation type="submission" date="2016-11" db="EMBL/GenBank/DDBJ databases">
        <authorList>
            <person name="Varghese N."/>
            <person name="Submissions S."/>
        </authorList>
    </citation>
    <scope>NUCLEOTIDE SEQUENCE [LARGE SCALE GENOMIC DNA]</scope>
    <source>
        <strain evidence="2">DSM 17659</strain>
    </source>
</reference>